<dbReference type="InterPro" id="IPR000700">
    <property type="entry name" value="PAS-assoc_C"/>
</dbReference>
<feature type="domain" description="PAC" evidence="2">
    <location>
        <begin position="363"/>
        <end position="417"/>
    </location>
</feature>
<dbReference type="InterPro" id="IPR035965">
    <property type="entry name" value="PAS-like_dom_sf"/>
</dbReference>
<dbReference type="Proteomes" id="UP000006272">
    <property type="component" value="Unassembled WGS sequence"/>
</dbReference>
<evidence type="ECO:0000313" key="4">
    <source>
        <dbReference type="Proteomes" id="UP000006272"/>
    </source>
</evidence>
<feature type="domain" description="PAC" evidence="2">
    <location>
        <begin position="486"/>
        <end position="543"/>
    </location>
</feature>
<feature type="domain" description="PAS" evidence="1">
    <location>
        <begin position="168"/>
        <end position="221"/>
    </location>
</feature>
<feature type="domain" description="PAS" evidence="1">
    <location>
        <begin position="670"/>
        <end position="725"/>
    </location>
</feature>
<sequence>MTHHLGSFAIDAVETFNASRKKILRLAQALGFDAIDAGRLASIFSEITRPHSGGGSVRVALSLVVESQGTVLALRFPHPLSGPSQALLSRFFDALEPMPSEGGLAGFEARKRLPPTGLALTEPFLDELRELLSTPSREELLLALKHKNAALEREVAERRLAEEALRRSESRIQAVLEGTPDALLMVDADGTMTYANSQAEKTFGYGRQELLGQPIAMLVPEAQRPGHDARVRHFFAEDRTREMGMAANLYARTKDGRRIAIDLKLSPLHTETGRQVIASIRDITEQKQALESIRQLSLVVEQSPASVVITDRAGRIEYVNPAFTLATGYAREEVLGRNPRILKSGQTPSEVHEALWSTITAGNIWRGLLINRRKGGENFWEQTAIAPISNLDGVVSHFVAIKEDITDRIRYEEEIKRQRTLLDTLINALPLVIYAKDANGAYQVVNDSLAALVGLPREAVVGRTAYDVFPKATADAIHQADALALKSEQPTYAEDWRTYPDGRRAIFHMTRVPLRNEIGQAIGLVGAFLDVTESKEAEMAIRCAQAEMTQIFNSAAGGMRVIDRDGTVVKVNDAFVAMTGYSRETVVGKRCHEYFGSQDCHSRACPLARILDGKERLELTVPKKRKDGTTIYCDVGVTRHLSPDGELLGIIEDFRDVTARVEAQRRIHESEVKYRELVERAKSIILKLDLDGNITFFNEYAQAFFGFGAQEILGRPIVGTIVPESESGGRDLRQMIRAIICDPVAYERNENENVCKDGSRVWISWTNQISLDEATGEPCGLLCIGLDATERKKAQDALGDAMEVISGSIRYASRIQRAILPQPEDFEALFARHFVVWSPRDVVGGDIYWHAKWGEGHVFVLGDCTGHGVPGAFMTLIAAGALSRAIGEVAPGRAGQLMQRAHQIIQTSLNQHLDGGESDDGMELGMCYVAPDRQSMLFVGARFPLFLEADGDIIEIKSDKKGIGYRGIAYDQEYHEHLVPLRPGLRLYLVSDGLFDQVGGERRRGFGKNRFKDCLRAIAGEPFDQHGARLFAALQAFQGDEIRRDDVSIMGLECC</sequence>
<comment type="caution">
    <text evidence="3">The sequence shown here is derived from an EMBL/GenBank/DDBJ whole genome shotgun (WGS) entry which is preliminary data.</text>
</comment>
<protein>
    <submittedName>
        <fullName evidence="3">PAS domain S-box</fullName>
    </submittedName>
</protein>
<dbReference type="Gene3D" id="3.30.450.20">
    <property type="entry name" value="PAS domain"/>
    <property type="match status" value="5"/>
</dbReference>
<dbReference type="InterPro" id="IPR001610">
    <property type="entry name" value="PAC"/>
</dbReference>
<dbReference type="PROSITE" id="PS50112">
    <property type="entry name" value="PAS"/>
    <property type="match status" value="5"/>
</dbReference>
<gene>
    <name evidence="3" type="ORF">B193_0757</name>
</gene>
<feature type="domain" description="PAS" evidence="1">
    <location>
        <begin position="544"/>
        <end position="614"/>
    </location>
</feature>
<dbReference type="SMART" id="SM00331">
    <property type="entry name" value="PP2C_SIG"/>
    <property type="match status" value="1"/>
</dbReference>
<feature type="domain" description="PAC" evidence="2">
    <location>
        <begin position="747"/>
        <end position="800"/>
    </location>
</feature>
<evidence type="ECO:0000313" key="3">
    <source>
        <dbReference type="EMBL" id="EKO40524.1"/>
    </source>
</evidence>
<feature type="domain" description="PAC" evidence="2">
    <location>
        <begin position="239"/>
        <end position="295"/>
    </location>
</feature>
<dbReference type="Pfam" id="PF13426">
    <property type="entry name" value="PAS_9"/>
    <property type="match status" value="1"/>
</dbReference>
<dbReference type="InterPro" id="IPR052155">
    <property type="entry name" value="Biofilm_reg_signaling"/>
</dbReference>
<dbReference type="PANTHER" id="PTHR44757:SF2">
    <property type="entry name" value="BIOFILM ARCHITECTURE MAINTENANCE PROTEIN MBAA"/>
    <property type="match status" value="1"/>
</dbReference>
<dbReference type="NCBIfam" id="TIGR00229">
    <property type="entry name" value="sensory_box"/>
    <property type="match status" value="5"/>
</dbReference>
<dbReference type="SUPFAM" id="SSF55785">
    <property type="entry name" value="PYP-like sensor domain (PAS domain)"/>
    <property type="match status" value="5"/>
</dbReference>
<dbReference type="InterPro" id="IPR013767">
    <property type="entry name" value="PAS_fold"/>
</dbReference>
<feature type="domain" description="PAC" evidence="2">
    <location>
        <begin position="615"/>
        <end position="669"/>
    </location>
</feature>
<organism evidence="3 4">
    <name type="scientific">Solidesulfovibrio magneticus str. Maddingley MBC34</name>
    <dbReference type="NCBI Taxonomy" id="1206767"/>
    <lineage>
        <taxon>Bacteria</taxon>
        <taxon>Pseudomonadati</taxon>
        <taxon>Thermodesulfobacteriota</taxon>
        <taxon>Desulfovibrionia</taxon>
        <taxon>Desulfovibrionales</taxon>
        <taxon>Desulfovibrionaceae</taxon>
        <taxon>Solidesulfovibrio</taxon>
    </lineage>
</organism>
<dbReference type="AlphaFoldDB" id="K6GHC6"/>
<dbReference type="InterPro" id="IPR001932">
    <property type="entry name" value="PPM-type_phosphatase-like_dom"/>
</dbReference>
<dbReference type="CDD" id="cd00130">
    <property type="entry name" value="PAS"/>
    <property type="match status" value="5"/>
</dbReference>
<proteinExistence type="predicted"/>
<dbReference type="InterPro" id="IPR013656">
    <property type="entry name" value="PAS_4"/>
</dbReference>
<dbReference type="EMBL" id="ALAO01000066">
    <property type="protein sequence ID" value="EKO40524.1"/>
    <property type="molecule type" value="Genomic_DNA"/>
</dbReference>
<name>K6GHC6_9BACT</name>
<dbReference type="PATRIC" id="fig|1206767.3.peg.718"/>
<dbReference type="Pfam" id="PF00989">
    <property type="entry name" value="PAS"/>
    <property type="match status" value="2"/>
</dbReference>
<dbReference type="InterPro" id="IPR000014">
    <property type="entry name" value="PAS"/>
</dbReference>
<feature type="domain" description="PAS" evidence="1">
    <location>
        <begin position="292"/>
        <end position="338"/>
    </location>
</feature>
<feature type="domain" description="PAS" evidence="1">
    <location>
        <begin position="418"/>
        <end position="488"/>
    </location>
</feature>
<dbReference type="SMART" id="SM00086">
    <property type="entry name" value="PAC"/>
    <property type="match status" value="5"/>
</dbReference>
<evidence type="ECO:0000259" key="1">
    <source>
        <dbReference type="PROSITE" id="PS50112"/>
    </source>
</evidence>
<accession>K6GHC6</accession>
<dbReference type="PROSITE" id="PS50113">
    <property type="entry name" value="PAC"/>
    <property type="match status" value="5"/>
</dbReference>
<dbReference type="GO" id="GO:0006355">
    <property type="term" value="P:regulation of DNA-templated transcription"/>
    <property type="evidence" value="ECO:0007669"/>
    <property type="project" value="InterPro"/>
</dbReference>
<dbReference type="Pfam" id="PF07228">
    <property type="entry name" value="SpoIIE"/>
    <property type="match status" value="1"/>
</dbReference>
<dbReference type="SMART" id="SM00091">
    <property type="entry name" value="PAS"/>
    <property type="match status" value="5"/>
</dbReference>
<dbReference type="InterPro" id="IPR036457">
    <property type="entry name" value="PPM-type-like_dom_sf"/>
</dbReference>
<reference evidence="3 4" key="1">
    <citation type="submission" date="2012-07" db="EMBL/GenBank/DDBJ databases">
        <title>Draft genome sequence of Desulfovibrio magneticus str. Maddingley MBC34 obtained from a metagenomic sequence of a methanogenic enrichment isolated from coal-seam formation water in Victoria, Australia.</title>
        <authorList>
            <person name="Greenfield P."/>
            <person name="Hendry P."/>
            <person name="Li D."/>
            <person name="Rosewarne C.P."/>
            <person name="Tran-Dinh N."/>
            <person name="Elbourne L.D.H."/>
            <person name="Paulsen I.T."/>
            <person name="Midgley D.J."/>
        </authorList>
    </citation>
    <scope>NUCLEOTIDE SEQUENCE [LARGE SCALE GENOMIC DNA]</scope>
    <source>
        <strain evidence="4">Maddingley MBC34</strain>
    </source>
</reference>
<dbReference type="PANTHER" id="PTHR44757">
    <property type="entry name" value="DIGUANYLATE CYCLASE DGCP"/>
    <property type="match status" value="1"/>
</dbReference>
<dbReference type="Pfam" id="PF08448">
    <property type="entry name" value="PAS_4"/>
    <property type="match status" value="2"/>
</dbReference>
<evidence type="ECO:0000259" key="2">
    <source>
        <dbReference type="PROSITE" id="PS50113"/>
    </source>
</evidence>
<dbReference type="Gene3D" id="3.60.40.10">
    <property type="entry name" value="PPM-type phosphatase domain"/>
    <property type="match status" value="1"/>
</dbReference>